<gene>
    <name evidence="1" type="ORF">ESCO13_00213</name>
</gene>
<dbReference type="EMBL" id="KX552041">
    <property type="protein sequence ID" value="AOQ27333.1"/>
    <property type="molecule type" value="Genomic_DNA"/>
</dbReference>
<reference evidence="1" key="1">
    <citation type="submission" date="2017-02" db="EMBL/GenBank/DDBJ databases">
        <title>Complete genome sequence of two Escherichia coli phages, vB_EcoM_ ESCO5 and vB_EcoM_ESCO13, which are related to phAPEC8.</title>
        <authorList>
            <person name="Trotereau A."/>
            <person name="Gonnet M."/>
            <person name="Viardot A."/>
            <person name="Lalmanach A.-C."/>
            <person name="Guabiraba R."/>
            <person name="Chanteloup N."/>
            <person name="Schouler C."/>
        </authorList>
    </citation>
    <scope>NUCLEOTIDE SEQUENCE [LARGE SCALE GENOMIC DNA]</scope>
</reference>
<evidence type="ECO:0000313" key="2">
    <source>
        <dbReference type="Proteomes" id="UP000225358"/>
    </source>
</evidence>
<organism evidence="1 2">
    <name type="scientific">Escherichia phage ESCO13</name>
    <dbReference type="NCBI Taxonomy" id="1881104"/>
    <lineage>
        <taxon>Viruses</taxon>
        <taxon>Duplodnaviria</taxon>
        <taxon>Heunggongvirae</taxon>
        <taxon>Uroviricota</taxon>
        <taxon>Caudoviricetes</taxon>
        <taxon>Stephanstirmvirinae</taxon>
        <taxon>Phapecoctavirus</taxon>
        <taxon>Phapecoctavirus ESCO13</taxon>
    </lineage>
</organism>
<keyword evidence="2" id="KW-1185">Reference proteome</keyword>
<sequence length="187" mass="21181">MGCFSFLCKESGKAALSTSFDGSPCYLFLLKDGVVIEEMYGNYDSYGCVFSGKEDENGVRERFEWAMDWGKVCDLMHSSNPRDGIAMVLEEYFTGEIPTEQSDGDPNQGWGDGEEDPDCFFSTEKNKFKRVDNPYHKVHNTLIETEDDKMEIEEDDPLVTLPISELQKITKEAYDLGFKIGRGGMRV</sequence>
<evidence type="ECO:0000313" key="1">
    <source>
        <dbReference type="EMBL" id="AOQ27333.1"/>
    </source>
</evidence>
<dbReference type="Proteomes" id="UP000225358">
    <property type="component" value="Segment"/>
</dbReference>
<accession>A0A1D7XFI5</accession>
<name>A0A1D7XFI5_9CAUD</name>
<protein>
    <submittedName>
        <fullName evidence="1">Uncharacterized protein</fullName>
    </submittedName>
</protein>
<proteinExistence type="predicted"/>